<name>A0A1X7VSJ2_AMPQE</name>
<accession>A0A1X7VSJ2</accession>
<sequence length="49" mass="5461">VLMYLAQGLQCGVKDLSNGICSKTESIVKCLMYMCIFVIGYDSRLHTVD</sequence>
<organism evidence="1">
    <name type="scientific">Amphimedon queenslandica</name>
    <name type="common">Sponge</name>
    <dbReference type="NCBI Taxonomy" id="400682"/>
    <lineage>
        <taxon>Eukaryota</taxon>
        <taxon>Metazoa</taxon>
        <taxon>Porifera</taxon>
        <taxon>Demospongiae</taxon>
        <taxon>Heteroscleromorpha</taxon>
        <taxon>Haplosclerida</taxon>
        <taxon>Niphatidae</taxon>
        <taxon>Amphimedon</taxon>
    </lineage>
</organism>
<proteinExistence type="predicted"/>
<evidence type="ECO:0000313" key="1">
    <source>
        <dbReference type="EnsemblMetazoa" id="Aqu2.1.42795_001"/>
    </source>
</evidence>
<reference evidence="1" key="1">
    <citation type="submission" date="2017-05" db="UniProtKB">
        <authorList>
            <consortium name="EnsemblMetazoa"/>
        </authorList>
    </citation>
    <scope>IDENTIFICATION</scope>
</reference>
<dbReference type="AlphaFoldDB" id="A0A1X7VSJ2"/>
<dbReference type="InParanoid" id="A0A1X7VSJ2"/>
<protein>
    <submittedName>
        <fullName evidence="1">Uncharacterized protein</fullName>
    </submittedName>
</protein>
<dbReference type="EnsemblMetazoa" id="Aqu2.1.42795_001">
    <property type="protein sequence ID" value="Aqu2.1.42795_001"/>
    <property type="gene ID" value="Aqu2.1.42795"/>
</dbReference>